<organism evidence="1 2">
    <name type="scientific">Rhynocoris fuscipes</name>
    <dbReference type="NCBI Taxonomy" id="488301"/>
    <lineage>
        <taxon>Eukaryota</taxon>
        <taxon>Metazoa</taxon>
        <taxon>Ecdysozoa</taxon>
        <taxon>Arthropoda</taxon>
        <taxon>Hexapoda</taxon>
        <taxon>Insecta</taxon>
        <taxon>Pterygota</taxon>
        <taxon>Neoptera</taxon>
        <taxon>Paraneoptera</taxon>
        <taxon>Hemiptera</taxon>
        <taxon>Heteroptera</taxon>
        <taxon>Panheteroptera</taxon>
        <taxon>Cimicomorpha</taxon>
        <taxon>Reduviidae</taxon>
        <taxon>Harpactorinae</taxon>
        <taxon>Harpactorini</taxon>
        <taxon>Rhynocoris</taxon>
    </lineage>
</organism>
<sequence>MAARIQSTWRGYLSRKNPLQGGGMHAFVVSIKKANKLTSKAVKRFKEIEKAREQQEMLEEKKRWLNYTLPKLHHLIRTKEIPGIYSLKDGRQELSFIERLLNCYDFSNFMHELNYERKKFSEQFQSLKPAYRFQGSFRKCEQDWKQQYLLQNPKL</sequence>
<evidence type="ECO:0000313" key="1">
    <source>
        <dbReference type="EMBL" id="KAK9505548.1"/>
    </source>
</evidence>
<evidence type="ECO:0000313" key="2">
    <source>
        <dbReference type="Proteomes" id="UP001461498"/>
    </source>
</evidence>
<dbReference type="EMBL" id="JAPXFL010000006">
    <property type="protein sequence ID" value="KAK9505548.1"/>
    <property type="molecule type" value="Genomic_DNA"/>
</dbReference>
<proteinExistence type="predicted"/>
<dbReference type="InterPro" id="IPR000048">
    <property type="entry name" value="IQ_motif_EF-hand-BS"/>
</dbReference>
<accession>A0AAW1D8T3</accession>
<dbReference type="Proteomes" id="UP001461498">
    <property type="component" value="Unassembled WGS sequence"/>
</dbReference>
<dbReference type="PROSITE" id="PS50096">
    <property type="entry name" value="IQ"/>
    <property type="match status" value="1"/>
</dbReference>
<reference evidence="1 2" key="1">
    <citation type="submission" date="2022-12" db="EMBL/GenBank/DDBJ databases">
        <title>Chromosome-level genome assembly of true bugs.</title>
        <authorList>
            <person name="Ma L."/>
            <person name="Li H."/>
        </authorList>
    </citation>
    <scope>NUCLEOTIDE SEQUENCE [LARGE SCALE GENOMIC DNA]</scope>
    <source>
        <strain evidence="1">Lab_2022b</strain>
    </source>
</reference>
<keyword evidence="2" id="KW-1185">Reference proteome</keyword>
<name>A0AAW1D8T3_9HEMI</name>
<comment type="caution">
    <text evidence="1">The sequence shown here is derived from an EMBL/GenBank/DDBJ whole genome shotgun (WGS) entry which is preliminary data.</text>
</comment>
<dbReference type="Pfam" id="PF00612">
    <property type="entry name" value="IQ"/>
    <property type="match status" value="1"/>
</dbReference>
<protein>
    <submittedName>
        <fullName evidence="1">Uncharacterized protein</fullName>
    </submittedName>
</protein>
<gene>
    <name evidence="1" type="ORF">O3M35_009574</name>
</gene>
<dbReference type="AlphaFoldDB" id="A0AAW1D8T3"/>